<dbReference type="Gene3D" id="2.40.30.170">
    <property type="match status" value="1"/>
</dbReference>
<evidence type="ECO:0000259" key="8">
    <source>
        <dbReference type="Pfam" id="PF25917"/>
    </source>
</evidence>
<accession>A0A1P8K2K8</accession>
<dbReference type="PANTHER" id="PTHR30469">
    <property type="entry name" value="MULTIDRUG RESISTANCE PROTEIN MDTA"/>
    <property type="match status" value="1"/>
</dbReference>
<feature type="coiled-coil region" evidence="5">
    <location>
        <begin position="148"/>
        <end position="175"/>
    </location>
</feature>
<keyword evidence="7" id="KW-0472">Membrane</keyword>
<dbReference type="OrthoDB" id="9784484at2"/>
<dbReference type="NCBIfam" id="TIGR01730">
    <property type="entry name" value="RND_mfp"/>
    <property type="match status" value="1"/>
</dbReference>
<evidence type="ECO:0000256" key="6">
    <source>
        <dbReference type="SAM" id="MobiDB-lite"/>
    </source>
</evidence>
<feature type="transmembrane region" description="Helical" evidence="7">
    <location>
        <begin position="12"/>
        <end position="30"/>
    </location>
</feature>
<feature type="domain" description="Multidrug resistance protein MdtA-like barrel-sandwich hybrid" evidence="8">
    <location>
        <begin position="63"/>
        <end position="217"/>
    </location>
</feature>
<dbReference type="Pfam" id="PF25967">
    <property type="entry name" value="RND-MFP_C"/>
    <property type="match status" value="1"/>
</dbReference>
<dbReference type="PANTHER" id="PTHR30469:SF33">
    <property type="entry name" value="SLR1207 PROTEIN"/>
    <property type="match status" value="1"/>
</dbReference>
<dbReference type="Pfam" id="PF25944">
    <property type="entry name" value="Beta-barrel_RND"/>
    <property type="match status" value="1"/>
</dbReference>
<dbReference type="Pfam" id="PF25917">
    <property type="entry name" value="BSH_RND"/>
    <property type="match status" value="1"/>
</dbReference>
<evidence type="ECO:0000313" key="11">
    <source>
        <dbReference type="EMBL" id="APW40248.1"/>
    </source>
</evidence>
<sequence length="399" mass="42111">MFNKKSPWLRYALILAAVLAVGIAVKLVFFPKAEKPNFITAAAAPADLEQAVLATGTLQAFKQVSVGSQVSGQVKSLKVALGDKVTKGQLVAEIDSLTQANNLRNTQAALANVQAQLLAKQAALKQNELTFKREQEMLASDASSRATFEAAEAALNTARADVNATQAQIAQAKIAADTAQINLGYTKILAPMDGVVVALVAQEGQTVNANQSTPTIIKLATLDTITVKAQISEADVVRVKPGQKVYFTILGAPDKRYYTTLRTVEPAPDSILTDTTTSTSSSAATAIYYNGLLDVPNPDGRLRISMTAQVYIVLSEAKQALSIPSSALGDTDRQGLTTVRVVNAEGKAQPRQVKVGINNNVRAQILEGLQAGDKVVVSEAPAPGSPPAQTRRPPGGMRL</sequence>
<evidence type="ECO:0000259" key="9">
    <source>
        <dbReference type="Pfam" id="PF25944"/>
    </source>
</evidence>
<dbReference type="STRING" id="1842727.RD110_26125"/>
<dbReference type="AlphaFoldDB" id="A0A1P8K2K8"/>
<evidence type="ECO:0000256" key="4">
    <source>
        <dbReference type="ARBA" id="ARBA00023054"/>
    </source>
</evidence>
<evidence type="ECO:0000256" key="1">
    <source>
        <dbReference type="ARBA" id="ARBA00004236"/>
    </source>
</evidence>
<dbReference type="InterPro" id="IPR006143">
    <property type="entry name" value="RND_pump_MFP"/>
</dbReference>
<evidence type="ECO:0000256" key="7">
    <source>
        <dbReference type="SAM" id="Phobius"/>
    </source>
</evidence>
<keyword evidence="4 5" id="KW-0175">Coiled coil</keyword>
<comment type="similarity">
    <text evidence="2">Belongs to the membrane fusion protein (MFP) (TC 8.A.1) family.</text>
</comment>
<gene>
    <name evidence="11" type="ORF">RD110_26125</name>
</gene>
<dbReference type="Proteomes" id="UP000186609">
    <property type="component" value="Chromosome"/>
</dbReference>
<dbReference type="GO" id="GO:0015562">
    <property type="term" value="F:efflux transmembrane transporter activity"/>
    <property type="evidence" value="ECO:0007669"/>
    <property type="project" value="TreeGrafter"/>
</dbReference>
<evidence type="ECO:0000256" key="3">
    <source>
        <dbReference type="ARBA" id="ARBA00022448"/>
    </source>
</evidence>
<keyword evidence="7" id="KW-0812">Transmembrane</keyword>
<protein>
    <submittedName>
        <fullName evidence="11">Efflux transporter periplasmic adaptor subunit</fullName>
    </submittedName>
</protein>
<evidence type="ECO:0000259" key="10">
    <source>
        <dbReference type="Pfam" id="PF25967"/>
    </source>
</evidence>
<feature type="domain" description="Multidrug resistance protein MdtA-like beta-barrel" evidence="9">
    <location>
        <begin position="224"/>
        <end position="313"/>
    </location>
</feature>
<evidence type="ECO:0000313" key="12">
    <source>
        <dbReference type="Proteomes" id="UP000186609"/>
    </source>
</evidence>
<dbReference type="InterPro" id="IPR030190">
    <property type="entry name" value="MacA_alpha-hairpin_sf"/>
</dbReference>
<dbReference type="InterPro" id="IPR058626">
    <property type="entry name" value="MdtA-like_b-barrel"/>
</dbReference>
<dbReference type="RefSeq" id="WP_076203788.1">
    <property type="nucleotide sequence ID" value="NZ_CP019236.1"/>
</dbReference>
<dbReference type="GO" id="GO:1990281">
    <property type="term" value="C:efflux pump complex"/>
    <property type="evidence" value="ECO:0007669"/>
    <property type="project" value="TreeGrafter"/>
</dbReference>
<dbReference type="Gene3D" id="2.40.50.100">
    <property type="match status" value="1"/>
</dbReference>
<dbReference type="Gene3D" id="2.40.420.20">
    <property type="match status" value="1"/>
</dbReference>
<dbReference type="EMBL" id="CP019236">
    <property type="protein sequence ID" value="APW40248.1"/>
    <property type="molecule type" value="Genomic_DNA"/>
</dbReference>
<proteinExistence type="inferred from homology"/>
<dbReference type="GO" id="GO:0030313">
    <property type="term" value="C:cell envelope"/>
    <property type="evidence" value="ECO:0007669"/>
    <property type="project" value="UniProtKB-SubCell"/>
</dbReference>
<feature type="domain" description="Multidrug resistance protein MdtA-like C-terminal permuted SH3" evidence="10">
    <location>
        <begin position="319"/>
        <end position="380"/>
    </location>
</feature>
<evidence type="ECO:0000256" key="5">
    <source>
        <dbReference type="SAM" id="Coils"/>
    </source>
</evidence>
<dbReference type="KEGG" id="rhy:RD110_26125"/>
<organism evidence="11 12">
    <name type="scientific">Rhodoferax koreensis</name>
    <dbReference type="NCBI Taxonomy" id="1842727"/>
    <lineage>
        <taxon>Bacteria</taxon>
        <taxon>Pseudomonadati</taxon>
        <taxon>Pseudomonadota</taxon>
        <taxon>Betaproteobacteria</taxon>
        <taxon>Burkholderiales</taxon>
        <taxon>Comamonadaceae</taxon>
        <taxon>Rhodoferax</taxon>
    </lineage>
</organism>
<dbReference type="Gene3D" id="6.10.140.1990">
    <property type="match status" value="1"/>
</dbReference>
<keyword evidence="3" id="KW-0813">Transport</keyword>
<evidence type="ECO:0000256" key="2">
    <source>
        <dbReference type="ARBA" id="ARBA00009477"/>
    </source>
</evidence>
<keyword evidence="12" id="KW-1185">Reference proteome</keyword>
<dbReference type="InterPro" id="IPR058627">
    <property type="entry name" value="MdtA-like_C"/>
</dbReference>
<dbReference type="InterPro" id="IPR058625">
    <property type="entry name" value="MdtA-like_BSH"/>
</dbReference>
<comment type="subcellular location">
    <subcellularLocation>
        <location evidence="1">Cell membrane</location>
    </subcellularLocation>
</comment>
<reference evidence="11 12" key="1">
    <citation type="submission" date="2017-01" db="EMBL/GenBank/DDBJ databases">
        <authorList>
            <person name="Mah S.A."/>
            <person name="Swanson W.J."/>
            <person name="Moy G.W."/>
            <person name="Vacquier V.D."/>
        </authorList>
    </citation>
    <scope>NUCLEOTIDE SEQUENCE [LARGE SCALE GENOMIC DNA]</scope>
    <source>
        <strain evidence="11 12">DCY110</strain>
    </source>
</reference>
<dbReference type="GO" id="GO:1990195">
    <property type="term" value="C:macrolide transmembrane transporter complex"/>
    <property type="evidence" value="ECO:0007669"/>
    <property type="project" value="InterPro"/>
</dbReference>
<dbReference type="GO" id="GO:0019898">
    <property type="term" value="C:extrinsic component of membrane"/>
    <property type="evidence" value="ECO:0007669"/>
    <property type="project" value="InterPro"/>
</dbReference>
<name>A0A1P8K2K8_9BURK</name>
<feature type="region of interest" description="Disordered" evidence="6">
    <location>
        <begin position="377"/>
        <end position="399"/>
    </location>
</feature>
<dbReference type="SUPFAM" id="SSF111369">
    <property type="entry name" value="HlyD-like secretion proteins"/>
    <property type="match status" value="1"/>
</dbReference>
<keyword evidence="7" id="KW-1133">Transmembrane helix</keyword>
<dbReference type="GO" id="GO:1990961">
    <property type="term" value="P:xenobiotic detoxification by transmembrane export across the plasma membrane"/>
    <property type="evidence" value="ECO:0007669"/>
    <property type="project" value="InterPro"/>
</dbReference>